<reference evidence="2 3" key="1">
    <citation type="journal article" date="2024" name="G3 (Bethesda)">
        <title>Genome assembly of Hibiscus sabdariffa L. provides insights into metabolisms of medicinal natural products.</title>
        <authorList>
            <person name="Kim T."/>
        </authorList>
    </citation>
    <scope>NUCLEOTIDE SEQUENCE [LARGE SCALE GENOMIC DNA]</scope>
    <source>
        <strain evidence="2">TK-2024</strain>
        <tissue evidence="2">Old leaves</tissue>
    </source>
</reference>
<accession>A0ABR2RGX8</accession>
<evidence type="ECO:0000313" key="3">
    <source>
        <dbReference type="Proteomes" id="UP001396334"/>
    </source>
</evidence>
<dbReference type="Proteomes" id="UP001396334">
    <property type="component" value="Unassembled WGS sequence"/>
</dbReference>
<proteinExistence type="predicted"/>
<evidence type="ECO:0000313" key="2">
    <source>
        <dbReference type="EMBL" id="KAK9012191.1"/>
    </source>
</evidence>
<protein>
    <submittedName>
        <fullName evidence="2">Uncharacterized protein</fullName>
    </submittedName>
</protein>
<name>A0ABR2RGX8_9ROSI</name>
<organism evidence="2 3">
    <name type="scientific">Hibiscus sabdariffa</name>
    <name type="common">roselle</name>
    <dbReference type="NCBI Taxonomy" id="183260"/>
    <lineage>
        <taxon>Eukaryota</taxon>
        <taxon>Viridiplantae</taxon>
        <taxon>Streptophyta</taxon>
        <taxon>Embryophyta</taxon>
        <taxon>Tracheophyta</taxon>
        <taxon>Spermatophyta</taxon>
        <taxon>Magnoliopsida</taxon>
        <taxon>eudicotyledons</taxon>
        <taxon>Gunneridae</taxon>
        <taxon>Pentapetalae</taxon>
        <taxon>rosids</taxon>
        <taxon>malvids</taxon>
        <taxon>Malvales</taxon>
        <taxon>Malvaceae</taxon>
        <taxon>Malvoideae</taxon>
        <taxon>Hibiscus</taxon>
    </lineage>
</organism>
<feature type="region of interest" description="Disordered" evidence="1">
    <location>
        <begin position="1"/>
        <end position="29"/>
    </location>
</feature>
<comment type="caution">
    <text evidence="2">The sequence shown here is derived from an EMBL/GenBank/DDBJ whole genome shotgun (WGS) entry which is preliminary data.</text>
</comment>
<evidence type="ECO:0000256" key="1">
    <source>
        <dbReference type="SAM" id="MobiDB-lite"/>
    </source>
</evidence>
<gene>
    <name evidence="2" type="ORF">V6N11_040258</name>
</gene>
<keyword evidence="3" id="KW-1185">Reference proteome</keyword>
<dbReference type="EMBL" id="JBBPBN010000022">
    <property type="protein sequence ID" value="KAK9012191.1"/>
    <property type="molecule type" value="Genomic_DNA"/>
</dbReference>
<sequence length="134" mass="14304">MALESDSSSEDESAPVSSKKSGTRPRPIAGTAASYGTFLAASVNLPLGSKPWMEIRTGFTKYKTVTGAQCIRTMAGMANGCHIHGRPNPSDMAKYQKSKCGGPESSHVHLCTDSECYLRGKHSSENNRTGKHQG</sequence>